<evidence type="ECO:0000313" key="3">
    <source>
        <dbReference type="EMBL" id="TDT87009.1"/>
    </source>
</evidence>
<organism evidence="3 5">
    <name type="scientific">Pseudodesulfovibrio indicus</name>
    <dbReference type="NCBI Taxonomy" id="1716143"/>
    <lineage>
        <taxon>Bacteria</taxon>
        <taxon>Pseudomonadati</taxon>
        <taxon>Thermodesulfobacteriota</taxon>
        <taxon>Desulfovibrionia</taxon>
        <taxon>Desulfovibrionales</taxon>
        <taxon>Desulfovibrionaceae</taxon>
    </lineage>
</organism>
<evidence type="ECO:0000313" key="4">
    <source>
        <dbReference type="Proteomes" id="UP000055611"/>
    </source>
</evidence>
<dbReference type="Proteomes" id="UP000055611">
    <property type="component" value="Chromosome"/>
</dbReference>
<reference evidence="3 5" key="2">
    <citation type="submission" date="2019-03" db="EMBL/GenBank/DDBJ databases">
        <title>Genomic Encyclopedia of Type Strains, Phase IV (KMG-IV): sequencing the most valuable type-strain genomes for metagenomic binning, comparative biology and taxonomic classification.</title>
        <authorList>
            <person name="Goeker M."/>
        </authorList>
    </citation>
    <scope>NUCLEOTIDE SEQUENCE [LARGE SCALE GENOMIC DNA]</scope>
    <source>
        <strain evidence="3 5">DSM 101483</strain>
    </source>
</reference>
<dbReference type="AlphaFoldDB" id="A0A126QJ59"/>
<dbReference type="PANTHER" id="PTHR10098:SF108">
    <property type="entry name" value="TETRATRICOPEPTIDE REPEAT PROTEIN 28"/>
    <property type="match status" value="1"/>
</dbReference>
<dbReference type="InterPro" id="IPR011990">
    <property type="entry name" value="TPR-like_helical_dom_sf"/>
</dbReference>
<dbReference type="Gene3D" id="1.25.40.10">
    <property type="entry name" value="Tetratricopeptide repeat domain"/>
    <property type="match status" value="1"/>
</dbReference>
<dbReference type="EMBL" id="SOBK01000010">
    <property type="protein sequence ID" value="TDT87009.1"/>
    <property type="molecule type" value="Genomic_DNA"/>
</dbReference>
<dbReference type="PROSITE" id="PS51257">
    <property type="entry name" value="PROKAR_LIPOPROTEIN"/>
    <property type="match status" value="1"/>
</dbReference>
<dbReference type="SUPFAM" id="SSF48452">
    <property type="entry name" value="TPR-like"/>
    <property type="match status" value="1"/>
</dbReference>
<dbReference type="Pfam" id="PF12770">
    <property type="entry name" value="CHAT"/>
    <property type="match status" value="1"/>
</dbReference>
<reference evidence="2 4" key="1">
    <citation type="journal article" date="2016" name="Front. Microbiol.">
        <title>Genome Sequence of the Piezophilic, Mesophilic Sulfate-Reducing Bacterium Desulfovibrio indicus J2T.</title>
        <authorList>
            <person name="Cao J."/>
            <person name="Maignien L."/>
            <person name="Shao Z."/>
            <person name="Alain K."/>
            <person name="Jebbar M."/>
        </authorList>
    </citation>
    <scope>NUCLEOTIDE SEQUENCE [LARGE SCALE GENOMIC DNA]</scope>
    <source>
        <strain evidence="2 4">J2</strain>
    </source>
</reference>
<accession>A0A126QJ59</accession>
<dbReference type="RefSeq" id="WP_066799712.1">
    <property type="nucleotide sequence ID" value="NZ_CP014206.1"/>
</dbReference>
<dbReference type="KEGG" id="dej:AWY79_02285"/>
<dbReference type="InterPro" id="IPR024983">
    <property type="entry name" value="CHAT_dom"/>
</dbReference>
<protein>
    <submittedName>
        <fullName evidence="3">CHAT domain-containing protein</fullName>
    </submittedName>
</protein>
<evidence type="ECO:0000313" key="2">
    <source>
        <dbReference type="EMBL" id="AMK10023.1"/>
    </source>
</evidence>
<evidence type="ECO:0000313" key="5">
    <source>
        <dbReference type="Proteomes" id="UP000295506"/>
    </source>
</evidence>
<feature type="domain" description="CHAT" evidence="1">
    <location>
        <begin position="575"/>
        <end position="832"/>
    </location>
</feature>
<sequence>MTTIKNTAIIATLLLVAACGTPLKKAHRASINGEYYESVQLHKKAYPNTEDADFTPEICDAYYKIKDYKTYSLCSEKELWLLCQTNFSTYYKRCREINAIKYDAPLRKYYRKIDALWDRDNLDRLYKPTYENHASYNKVGENQLKRMLPIFIDDMSIALEFNELDGAEGIADAIWKTVKINKSIDDAGNTDTDEIDRIRAYGILSIYYIRTNREYIARDILASLAGREGIYTSLASSALRHELYYWIACIYFSLEEYANSRIYLEKYTGLTPEKIIFAGLFGLALAPLGMSGQAAEIVTGDFNAQNDQLILEQFMLAKCLLEMHEPKAAKELLDAVLKDKATKGLGLVLVAANIDRARIALDEGDISGAFAHSSAACDALEGQRNTIGKEMSKIYFIQDKEAAYGIAVECLVKSGEPQKALEYVERGKSRALVDLLRSDKNANAAPHQELAGLMAQLDSLEADFKASELNNDPDFQNGKRRSITVIQTKLHASNPMISELIGGKTCSADAIRSKLPQGTNLLEFYIFRDSLYIFTVSSSRVSVVVRSAEGLDEHVKKLRDAILTQSADYEMHSKMLYDRLFSNIELRRNTIIVPHGILHHIPFAALSDGHQFLCERTTLRQLPSSSITRYLKQQGKEDNLTTAVVFGNPNLGNKQLDLPGTEREARAISRLVPRSQLLLRDQASESTLKELIGEADIVHLAAHGTYDAKTPFASSVLLSPGKKEDGHLTAGEIYAMRTKARLVVLSACETGIGTIMAGDDVIGLNRAFLYAGAGSLVSSLWKISDDATEKLMVDFYANLRREPTPLALQEAQVNALKRYPHPYFWAGFYYTGL</sequence>
<evidence type="ECO:0000259" key="1">
    <source>
        <dbReference type="Pfam" id="PF12770"/>
    </source>
</evidence>
<name>A0A126QJ59_9BACT</name>
<dbReference type="OrthoDB" id="9761935at2"/>
<proteinExistence type="predicted"/>
<keyword evidence="4" id="KW-1185">Reference proteome</keyword>
<dbReference type="Proteomes" id="UP000295506">
    <property type="component" value="Unassembled WGS sequence"/>
</dbReference>
<dbReference type="PANTHER" id="PTHR10098">
    <property type="entry name" value="RAPSYN-RELATED"/>
    <property type="match status" value="1"/>
</dbReference>
<gene>
    <name evidence="2" type="ORF">AWY79_02285</name>
    <name evidence="3" type="ORF">EDC59_11090</name>
</gene>
<dbReference type="EMBL" id="CP014206">
    <property type="protein sequence ID" value="AMK10023.1"/>
    <property type="molecule type" value="Genomic_DNA"/>
</dbReference>